<dbReference type="GO" id="GO:0015297">
    <property type="term" value="F:antiporter activity"/>
    <property type="evidence" value="ECO:0007669"/>
    <property type="project" value="InterPro"/>
</dbReference>
<organism evidence="13 14">
    <name type="scientific">Vibrio tapetis subsp. tapetis</name>
    <dbReference type="NCBI Taxonomy" id="1671868"/>
    <lineage>
        <taxon>Bacteria</taxon>
        <taxon>Pseudomonadati</taxon>
        <taxon>Pseudomonadota</taxon>
        <taxon>Gammaproteobacteria</taxon>
        <taxon>Vibrionales</taxon>
        <taxon>Vibrionaceae</taxon>
        <taxon>Vibrio</taxon>
    </lineage>
</organism>
<dbReference type="PIRSF" id="PIRSF006603">
    <property type="entry name" value="DinF"/>
    <property type="match status" value="1"/>
</dbReference>
<evidence type="ECO:0000256" key="10">
    <source>
        <dbReference type="ARBA" id="ARBA00023251"/>
    </source>
</evidence>
<feature type="transmembrane region" description="Helical" evidence="12">
    <location>
        <begin position="311"/>
        <end position="330"/>
    </location>
</feature>
<evidence type="ECO:0000256" key="9">
    <source>
        <dbReference type="ARBA" id="ARBA00023136"/>
    </source>
</evidence>
<keyword evidence="9 12" id="KW-0472">Membrane</keyword>
<evidence type="ECO:0000256" key="2">
    <source>
        <dbReference type="ARBA" id="ARBA00008417"/>
    </source>
</evidence>
<feature type="transmembrane region" description="Helical" evidence="12">
    <location>
        <begin position="86"/>
        <end position="106"/>
    </location>
</feature>
<dbReference type="EMBL" id="LT960611">
    <property type="protein sequence ID" value="SON49558.1"/>
    <property type="molecule type" value="Genomic_DNA"/>
</dbReference>
<feature type="transmembrane region" description="Helical" evidence="12">
    <location>
        <begin position="382"/>
        <end position="404"/>
    </location>
</feature>
<feature type="transmembrane region" description="Helical" evidence="12">
    <location>
        <begin position="262"/>
        <end position="281"/>
    </location>
</feature>
<dbReference type="InterPro" id="IPR051327">
    <property type="entry name" value="MATE_MepA_subfamily"/>
</dbReference>
<evidence type="ECO:0000256" key="6">
    <source>
        <dbReference type="ARBA" id="ARBA00022475"/>
    </source>
</evidence>
<evidence type="ECO:0000256" key="11">
    <source>
        <dbReference type="ARBA" id="ARBA00030855"/>
    </source>
</evidence>
<gene>
    <name evidence="13" type="primary">vmrA</name>
    <name evidence="13" type="ORF">VTAP4600_A1579</name>
</gene>
<dbReference type="CDD" id="cd13143">
    <property type="entry name" value="MATE_MepA_like"/>
    <property type="match status" value="1"/>
</dbReference>
<feature type="transmembrane region" description="Helical" evidence="12">
    <location>
        <begin position="410"/>
        <end position="429"/>
    </location>
</feature>
<dbReference type="InterPro" id="IPR048279">
    <property type="entry name" value="MdtK-like"/>
</dbReference>
<name>A0A2N8ZCD2_9VIBR</name>
<dbReference type="InterPro" id="IPR045070">
    <property type="entry name" value="MATE_MepA-like"/>
</dbReference>
<proteinExistence type="inferred from homology"/>
<sequence>MEQSIYKQFWRYTLPTIVAMLVNGLYQIVDGIFIGHYIGADGLAAINLAWPIVGSVLGLGMMIGVGTGAIASIWQGEERIEDAKTIIASSMVFIVFLAPIISFSLMEFSPFLLRSQGAEGVVFDMALEYVQVLYYASPIVLTSFAIPFLLRNDNRPNLATILMVVGALTNIALDYVFIVLLDWELLGAAIATSIAQSVVAVIGLSYFFSPFATLRIRLKHFSLDWEAMLRISGMGASSFFMYAYGCTMVALHNWMFSVHSNLLVVGAYAIVGYIVTIYYFVAEGIANGMQPLVSFNYGAQRHNNVYRLLKIAMATAVIGGIVFSVLVNVFPQGIVSIFNGTDPALQQEAIVGIRLHLFAVFLDGFIVVASAYYQALGESKKAVMITVGNIVIQLPFLFVLPGYFGVDGVWMAFPLSNIALSGLIFFVLLRDVKLSPSKTALRLRQETSAAV</sequence>
<dbReference type="GO" id="GO:0046677">
    <property type="term" value="P:response to antibiotic"/>
    <property type="evidence" value="ECO:0007669"/>
    <property type="project" value="UniProtKB-KW"/>
</dbReference>
<evidence type="ECO:0000313" key="13">
    <source>
        <dbReference type="EMBL" id="SON49558.1"/>
    </source>
</evidence>
<dbReference type="GO" id="GO:0042910">
    <property type="term" value="F:xenobiotic transmembrane transporter activity"/>
    <property type="evidence" value="ECO:0007669"/>
    <property type="project" value="InterPro"/>
</dbReference>
<dbReference type="GO" id="GO:0005886">
    <property type="term" value="C:plasma membrane"/>
    <property type="evidence" value="ECO:0007669"/>
    <property type="project" value="UniProtKB-SubCell"/>
</dbReference>
<feature type="transmembrane region" description="Helical" evidence="12">
    <location>
        <begin position="49"/>
        <end position="74"/>
    </location>
</feature>
<dbReference type="Proteomes" id="UP000235828">
    <property type="component" value="Chromosome A"/>
</dbReference>
<dbReference type="InterPro" id="IPR002528">
    <property type="entry name" value="MATE_fam"/>
</dbReference>
<accession>A0A2N8ZCD2</accession>
<dbReference type="NCBIfam" id="NF007130">
    <property type="entry name" value="PRK09575.1"/>
    <property type="match status" value="1"/>
</dbReference>
<keyword evidence="14" id="KW-1185">Reference proteome</keyword>
<keyword evidence="7 12" id="KW-0812">Transmembrane</keyword>
<keyword evidence="10" id="KW-0046">Antibiotic resistance</keyword>
<keyword evidence="8 12" id="KW-1133">Transmembrane helix</keyword>
<evidence type="ECO:0000256" key="5">
    <source>
        <dbReference type="ARBA" id="ARBA00022448"/>
    </source>
</evidence>
<keyword evidence="6" id="KW-1003">Cell membrane</keyword>
<reference evidence="13 14" key="1">
    <citation type="submission" date="2017-10" db="EMBL/GenBank/DDBJ databases">
        <authorList>
            <person name="Banno H."/>
            <person name="Chua N.-H."/>
        </authorList>
    </citation>
    <scope>NUCLEOTIDE SEQUENCE [LARGE SCALE GENOMIC DNA]</scope>
    <source>
        <strain evidence="13">Vibrio tapetis CECT4600</strain>
    </source>
</reference>
<evidence type="ECO:0000256" key="1">
    <source>
        <dbReference type="ARBA" id="ARBA00004429"/>
    </source>
</evidence>
<dbReference type="Pfam" id="PF01554">
    <property type="entry name" value="MatE"/>
    <property type="match status" value="2"/>
</dbReference>
<feature type="transmembrane region" description="Helical" evidence="12">
    <location>
        <begin position="350"/>
        <end position="373"/>
    </location>
</feature>
<keyword evidence="5" id="KW-0813">Transport</keyword>
<dbReference type="AlphaFoldDB" id="A0A2N8ZCD2"/>
<dbReference type="OrthoDB" id="9811110at2"/>
<evidence type="ECO:0000256" key="7">
    <source>
        <dbReference type="ARBA" id="ARBA00022692"/>
    </source>
</evidence>
<feature type="transmembrane region" description="Helical" evidence="12">
    <location>
        <begin position="157"/>
        <end position="180"/>
    </location>
</feature>
<dbReference type="RefSeq" id="WP_102522201.1">
    <property type="nucleotide sequence ID" value="NZ_LT960611.1"/>
</dbReference>
<evidence type="ECO:0000256" key="12">
    <source>
        <dbReference type="SAM" id="Phobius"/>
    </source>
</evidence>
<feature type="transmembrane region" description="Helical" evidence="12">
    <location>
        <begin position="186"/>
        <end position="208"/>
    </location>
</feature>
<evidence type="ECO:0000256" key="4">
    <source>
        <dbReference type="ARBA" id="ARBA00022106"/>
    </source>
</evidence>
<dbReference type="PANTHER" id="PTHR43823">
    <property type="entry name" value="SPORULATION PROTEIN YKVU"/>
    <property type="match status" value="1"/>
</dbReference>
<evidence type="ECO:0000256" key="3">
    <source>
        <dbReference type="ARBA" id="ARBA00013489"/>
    </source>
</evidence>
<feature type="transmembrane region" description="Helical" evidence="12">
    <location>
        <begin position="12"/>
        <end position="29"/>
    </location>
</feature>
<dbReference type="PANTHER" id="PTHR43823:SF3">
    <property type="entry name" value="MULTIDRUG EXPORT PROTEIN MEPA"/>
    <property type="match status" value="1"/>
</dbReference>
<comment type="subcellular location">
    <subcellularLocation>
        <location evidence="1">Cell inner membrane</location>
        <topology evidence="1">Multi-pass membrane protein</topology>
    </subcellularLocation>
</comment>
<feature type="transmembrane region" description="Helical" evidence="12">
    <location>
        <begin position="132"/>
        <end position="150"/>
    </location>
</feature>
<evidence type="ECO:0000313" key="14">
    <source>
        <dbReference type="Proteomes" id="UP000235828"/>
    </source>
</evidence>
<protein>
    <recommendedName>
        <fullName evidence="4">Multidrug export protein MepA</fullName>
    </recommendedName>
    <alternativeName>
        <fullName evidence="3">Multidrug resistance protein NorM</fullName>
    </alternativeName>
    <alternativeName>
        <fullName evidence="11">Na(+)/drug antiporter</fullName>
    </alternativeName>
</protein>
<comment type="similarity">
    <text evidence="2">Belongs to the multi antimicrobial extrusion (MATE) (TC 2.A.66.1) family. MepA subfamily.</text>
</comment>
<dbReference type="KEGG" id="vta:A1579"/>
<feature type="transmembrane region" description="Helical" evidence="12">
    <location>
        <begin position="229"/>
        <end position="250"/>
    </location>
</feature>
<evidence type="ECO:0000256" key="8">
    <source>
        <dbReference type="ARBA" id="ARBA00022989"/>
    </source>
</evidence>